<evidence type="ECO:0000256" key="2">
    <source>
        <dbReference type="ARBA" id="ARBA00018687"/>
    </source>
</evidence>
<dbReference type="Gene3D" id="3.40.50.300">
    <property type="entry name" value="P-loop containing nucleotide triphosphate hydrolases"/>
    <property type="match status" value="1"/>
</dbReference>
<sequence length="90" mass="10038">MRWRSLSTCTGGSAEYSRIRYHGHGKFRQGERLRRPDDQVQSGGERSVATMLYLLALQELCPVPFRCVDEINQAISPASAKLHASTVTST</sequence>
<dbReference type="EMBL" id="JAHQIW010003596">
    <property type="protein sequence ID" value="KAJ1359320.1"/>
    <property type="molecule type" value="Genomic_DNA"/>
</dbReference>
<dbReference type="GO" id="GO:0000724">
    <property type="term" value="P:double-strand break repair via homologous recombination"/>
    <property type="evidence" value="ECO:0007669"/>
    <property type="project" value="TreeGrafter"/>
</dbReference>
<evidence type="ECO:0000313" key="5">
    <source>
        <dbReference type="Proteomes" id="UP001196413"/>
    </source>
</evidence>
<dbReference type="PANTHER" id="PTHR45916:SF1">
    <property type="entry name" value="STRUCTURAL MAINTENANCE OF CHROMOSOMES PROTEIN 5"/>
    <property type="match status" value="1"/>
</dbReference>
<keyword evidence="5" id="KW-1185">Reference proteome</keyword>
<protein>
    <recommendedName>
        <fullName evidence="2">Structural maintenance of chromosomes protein 5</fullName>
    </recommendedName>
</protein>
<organism evidence="4 5">
    <name type="scientific">Parelaphostrongylus tenuis</name>
    <name type="common">Meningeal worm</name>
    <dbReference type="NCBI Taxonomy" id="148309"/>
    <lineage>
        <taxon>Eukaryota</taxon>
        <taxon>Metazoa</taxon>
        <taxon>Ecdysozoa</taxon>
        <taxon>Nematoda</taxon>
        <taxon>Chromadorea</taxon>
        <taxon>Rhabditida</taxon>
        <taxon>Rhabditina</taxon>
        <taxon>Rhabditomorpha</taxon>
        <taxon>Strongyloidea</taxon>
        <taxon>Metastrongylidae</taxon>
        <taxon>Parelaphostrongylus</taxon>
    </lineage>
</organism>
<reference evidence="4" key="1">
    <citation type="submission" date="2021-06" db="EMBL/GenBank/DDBJ databases">
        <title>Parelaphostrongylus tenuis whole genome reference sequence.</title>
        <authorList>
            <person name="Garwood T.J."/>
            <person name="Larsen P.A."/>
            <person name="Fountain-Jones N.M."/>
            <person name="Garbe J.R."/>
            <person name="Macchietto M.G."/>
            <person name="Kania S.A."/>
            <person name="Gerhold R.W."/>
            <person name="Richards J.E."/>
            <person name="Wolf T.M."/>
        </authorList>
    </citation>
    <scope>NUCLEOTIDE SEQUENCE</scope>
    <source>
        <strain evidence="4">MNPRO001-30</strain>
        <tissue evidence="4">Meninges</tissue>
    </source>
</reference>
<dbReference type="GO" id="GO:0030915">
    <property type="term" value="C:Smc5-Smc6 complex"/>
    <property type="evidence" value="ECO:0007669"/>
    <property type="project" value="TreeGrafter"/>
</dbReference>
<dbReference type="InterPro" id="IPR027417">
    <property type="entry name" value="P-loop_NTPase"/>
</dbReference>
<name>A0AAD5QRU0_PARTN</name>
<dbReference type="PANTHER" id="PTHR45916">
    <property type="entry name" value="STRUCTURAL MAINTENANCE OF CHROMOSOMES PROTEIN 5"/>
    <property type="match status" value="1"/>
</dbReference>
<evidence type="ECO:0000256" key="1">
    <source>
        <dbReference type="ARBA" id="ARBA00010171"/>
    </source>
</evidence>
<comment type="similarity">
    <text evidence="1">Belongs to the SMC family. SMC5 subfamily.</text>
</comment>
<dbReference type="SUPFAM" id="SSF52540">
    <property type="entry name" value="P-loop containing nucleoside triphosphate hydrolases"/>
    <property type="match status" value="1"/>
</dbReference>
<keyword evidence="3" id="KW-0175">Coiled coil</keyword>
<proteinExistence type="inferred from homology"/>
<comment type="caution">
    <text evidence="4">The sequence shown here is derived from an EMBL/GenBank/DDBJ whole genome shotgun (WGS) entry which is preliminary data.</text>
</comment>
<dbReference type="GO" id="GO:0005634">
    <property type="term" value="C:nucleus"/>
    <property type="evidence" value="ECO:0007669"/>
    <property type="project" value="TreeGrafter"/>
</dbReference>
<accession>A0AAD5QRU0</accession>
<dbReference type="AlphaFoldDB" id="A0AAD5QRU0"/>
<evidence type="ECO:0000313" key="4">
    <source>
        <dbReference type="EMBL" id="KAJ1359320.1"/>
    </source>
</evidence>
<dbReference type="GO" id="GO:0003697">
    <property type="term" value="F:single-stranded DNA binding"/>
    <property type="evidence" value="ECO:0007669"/>
    <property type="project" value="TreeGrafter"/>
</dbReference>
<dbReference type="Proteomes" id="UP001196413">
    <property type="component" value="Unassembled WGS sequence"/>
</dbReference>
<gene>
    <name evidence="4" type="primary">SMC5</name>
    <name evidence="4" type="ORF">KIN20_018013</name>
</gene>
<evidence type="ECO:0000256" key="3">
    <source>
        <dbReference type="ARBA" id="ARBA00023054"/>
    </source>
</evidence>